<dbReference type="Pfam" id="PF06280">
    <property type="entry name" value="fn3_5"/>
    <property type="match status" value="1"/>
</dbReference>
<dbReference type="PANTHER" id="PTHR43806">
    <property type="entry name" value="PEPTIDASE S8"/>
    <property type="match status" value="1"/>
</dbReference>
<keyword evidence="4 9" id="KW-0645">Protease</keyword>
<dbReference type="SUPFAM" id="SSF52743">
    <property type="entry name" value="Subtilisin-like"/>
    <property type="match status" value="1"/>
</dbReference>
<dbReference type="InterPro" id="IPR015500">
    <property type="entry name" value="Peptidase_S8_subtilisin-rel"/>
</dbReference>
<dbReference type="Gene3D" id="3.50.30.30">
    <property type="match status" value="1"/>
</dbReference>
<feature type="active site" description="Charge relay system" evidence="8 9">
    <location>
        <position position="541"/>
    </location>
</feature>
<dbReference type="OrthoDB" id="10256524at2759"/>
<dbReference type="GO" id="GO:0004252">
    <property type="term" value="F:serine-type endopeptidase activity"/>
    <property type="evidence" value="ECO:0007669"/>
    <property type="project" value="UniProtKB-UniRule"/>
</dbReference>
<evidence type="ECO:0000256" key="3">
    <source>
        <dbReference type="ARBA" id="ARBA00022525"/>
    </source>
</evidence>
<keyword evidence="6 9" id="KW-0378">Hydrolase</keyword>
<keyword evidence="7 9" id="KW-0720">Serine protease</keyword>
<feature type="domain" description="Peptidase S8/S53" evidence="12">
    <location>
        <begin position="154"/>
        <end position="575"/>
    </location>
</feature>
<evidence type="ECO:0000256" key="1">
    <source>
        <dbReference type="ARBA" id="ARBA00011073"/>
    </source>
</evidence>
<dbReference type="InterPro" id="IPR034187">
    <property type="entry name" value="Peptidases_S8_5"/>
</dbReference>
<gene>
    <name evidence="15" type="ORF">E4U56_008342</name>
</gene>
<dbReference type="Pfam" id="PF00082">
    <property type="entry name" value="Peptidase_S8"/>
    <property type="match status" value="1"/>
</dbReference>
<keyword evidence="2" id="KW-0134">Cell wall</keyword>
<dbReference type="Pfam" id="PF02225">
    <property type="entry name" value="PA"/>
    <property type="match status" value="1"/>
</dbReference>
<comment type="caution">
    <text evidence="15">The sequence shown here is derived from an EMBL/GenBank/DDBJ whole genome shotgun (WGS) entry which is preliminary data.</text>
</comment>
<dbReference type="GO" id="GO:0016020">
    <property type="term" value="C:membrane"/>
    <property type="evidence" value="ECO:0007669"/>
    <property type="project" value="InterPro"/>
</dbReference>
<evidence type="ECO:0000313" key="15">
    <source>
        <dbReference type="EMBL" id="KAG5969440.1"/>
    </source>
</evidence>
<feature type="domain" description="PA" evidence="13">
    <location>
        <begin position="380"/>
        <end position="435"/>
    </location>
</feature>
<keyword evidence="3" id="KW-0964">Secreted</keyword>
<evidence type="ECO:0000259" key="14">
    <source>
        <dbReference type="Pfam" id="PF06280"/>
    </source>
</evidence>
<keyword evidence="5 11" id="KW-0732">Signal</keyword>
<feature type="signal peptide" evidence="11">
    <location>
        <begin position="1"/>
        <end position="19"/>
    </location>
</feature>
<dbReference type="PRINTS" id="PR00723">
    <property type="entry name" value="SUBTILISIN"/>
</dbReference>
<dbReference type="PROSITE" id="PS00138">
    <property type="entry name" value="SUBTILASE_SER"/>
    <property type="match status" value="1"/>
</dbReference>
<evidence type="ECO:0008006" key="17">
    <source>
        <dbReference type="Google" id="ProtNLM"/>
    </source>
</evidence>
<evidence type="ECO:0000256" key="11">
    <source>
        <dbReference type="SAM" id="SignalP"/>
    </source>
</evidence>
<name>A0A9P7MTL9_9HYPO</name>
<evidence type="ECO:0000256" key="9">
    <source>
        <dbReference type="PROSITE-ProRule" id="PRU01240"/>
    </source>
</evidence>
<dbReference type="InterPro" id="IPR003137">
    <property type="entry name" value="PA_domain"/>
</dbReference>
<dbReference type="CDD" id="cd02124">
    <property type="entry name" value="PA_PoS1_like"/>
    <property type="match status" value="1"/>
</dbReference>
<protein>
    <recommendedName>
        <fullName evidence="17">Subtilisin-like serine protease</fullName>
    </recommendedName>
</protein>
<reference evidence="15" key="1">
    <citation type="journal article" date="2020" name="bioRxiv">
        <title>Whole genome comparisons of ergot fungi reveals the divergence and evolution of species within the genus Claviceps are the result of varying mechanisms driving genome evolution and host range expansion.</title>
        <authorList>
            <person name="Wyka S.A."/>
            <person name="Mondo S.J."/>
            <person name="Liu M."/>
            <person name="Dettman J."/>
            <person name="Nalam V."/>
            <person name="Broders K.D."/>
        </authorList>
    </citation>
    <scope>NUCLEOTIDE SEQUENCE</scope>
    <source>
        <strain evidence="15">CCC 1102</strain>
    </source>
</reference>
<dbReference type="PROSITE" id="PS00136">
    <property type="entry name" value="SUBTILASE_ASP"/>
    <property type="match status" value="1"/>
</dbReference>
<dbReference type="Gene3D" id="3.40.50.200">
    <property type="entry name" value="Peptidase S8/S53 domain"/>
    <property type="match status" value="2"/>
</dbReference>
<sequence>MIRNYIVASLLVAASSSLAADTGSKLAKSVRVPGAYIFELEDGQDVSSFEQSMAGDGTTRMKLEFELFNGLSFQLHDLKTVKQKVAKYAAMPAVKAVHPVILYDMPNPKIEWIAPNGSTFEHSGLASRAEGGQDTFSSHVMTQVDKLRAKGITGKGIKVAVVDTGIDYLHPALGGCYGKDCLVSFGHDFVGDAYNGMNTPLPDEDPMDCKGHGTHVAGIIAAQNNSLGFTGTAPGVSLGAYRVFGCLGGAGNDVLIAAFNKAYQDGADIITASLASPNGWAKDPLAVTVSRIVDKCVPCVLAAGNEGEVGIFYASTAANGQHVSAIASFDNMELPYFLHMSKYQVDDGPEQSFGYDRSLMPGWDGVNLPAWASSLDPAIKNDACDPFPANTPDLSKFIVLIRRGTCNFTEKIQHAMNKGARYALLYNNAPGTFEADVDLEVLTPMSAIAAVSTIDDETGGTFIKFLKDGKKLTLKMVGPEKSDLWVRTANNTNTGGAVSTFSSWGPTFEMDTKPQYGAIGGNVLSTYPRVSGSYAIFSGTSMACPQAAGIFALIRQVRGAIAPQEIQDLLSSNANPQLFNDGTKFYDYLAPVPQQGGGLIQAYDAAYSTALLSPSGLSFNDTAHFAKSFNFTLRNTNKEPATYNITHRPAITMYTLAKDSIYVQAFPNEVVHAGASLKLSETSITLRGGEIKTIEVSAIPPEDLDGKRLALWSGYITINGTDGASLSLPYQGLTGSLLEHVVLGSNDTWISESTDFGPSPSPVPSNKTFTLPKPGNAVPEDLLPQLSVNLALGSPMIRAEIVPLSPDPKNETLTHEFWGVKTIDQPHNFPAMWKPRGHNGFPWDGLLDSGSYAPAGTYNFVVRALRINGNAKKKEEWDVSTSPAFSIKYL</sequence>
<dbReference type="SUPFAM" id="SSF52025">
    <property type="entry name" value="PA domain"/>
    <property type="match status" value="1"/>
</dbReference>
<feature type="domain" description="C5a peptidase/Subtilisin-like protease SBT2-like Fn3-like" evidence="14">
    <location>
        <begin position="618"/>
        <end position="730"/>
    </location>
</feature>
<feature type="active site" description="Charge relay system" evidence="8 9">
    <location>
        <position position="163"/>
    </location>
</feature>
<dbReference type="InterPro" id="IPR000209">
    <property type="entry name" value="Peptidase_S8/S53_dom"/>
</dbReference>
<evidence type="ECO:0000256" key="2">
    <source>
        <dbReference type="ARBA" id="ARBA00022512"/>
    </source>
</evidence>
<dbReference type="InterPro" id="IPR023828">
    <property type="entry name" value="Peptidase_S8_Ser-AS"/>
</dbReference>
<feature type="active site" description="Charge relay system" evidence="8 9">
    <location>
        <position position="212"/>
    </location>
</feature>
<evidence type="ECO:0000256" key="8">
    <source>
        <dbReference type="PIRSR" id="PIRSR615500-1"/>
    </source>
</evidence>
<evidence type="ECO:0000259" key="12">
    <source>
        <dbReference type="Pfam" id="PF00082"/>
    </source>
</evidence>
<evidence type="ECO:0000256" key="5">
    <source>
        <dbReference type="ARBA" id="ARBA00022729"/>
    </source>
</evidence>
<dbReference type="PROSITE" id="PS51892">
    <property type="entry name" value="SUBTILASE"/>
    <property type="match status" value="1"/>
</dbReference>
<dbReference type="CDD" id="cd07489">
    <property type="entry name" value="Peptidases_S8_5"/>
    <property type="match status" value="1"/>
</dbReference>
<dbReference type="InterPro" id="IPR023827">
    <property type="entry name" value="Peptidase_S8_Asp-AS"/>
</dbReference>
<dbReference type="GO" id="GO:0006508">
    <property type="term" value="P:proteolysis"/>
    <property type="evidence" value="ECO:0007669"/>
    <property type="project" value="UniProtKB-KW"/>
</dbReference>
<comment type="similarity">
    <text evidence="1 9 10">Belongs to the peptidase S8 family.</text>
</comment>
<dbReference type="AlphaFoldDB" id="A0A9P7MTL9"/>
<dbReference type="Proteomes" id="UP000784919">
    <property type="component" value="Unassembled WGS sequence"/>
</dbReference>
<dbReference type="PANTHER" id="PTHR43806:SF66">
    <property type="entry name" value="SERIN ENDOPEPTIDASE"/>
    <property type="match status" value="1"/>
</dbReference>
<evidence type="ECO:0000259" key="13">
    <source>
        <dbReference type="Pfam" id="PF02225"/>
    </source>
</evidence>
<dbReference type="InterPro" id="IPR036852">
    <property type="entry name" value="Peptidase_S8/S53_dom_sf"/>
</dbReference>
<dbReference type="PROSITE" id="PS00137">
    <property type="entry name" value="SUBTILASE_HIS"/>
    <property type="match status" value="1"/>
</dbReference>
<dbReference type="InterPro" id="IPR046450">
    <property type="entry name" value="PA_dom_sf"/>
</dbReference>
<proteinExistence type="inferred from homology"/>
<evidence type="ECO:0000256" key="4">
    <source>
        <dbReference type="ARBA" id="ARBA00022670"/>
    </source>
</evidence>
<evidence type="ECO:0000256" key="7">
    <source>
        <dbReference type="ARBA" id="ARBA00022825"/>
    </source>
</evidence>
<evidence type="ECO:0000256" key="6">
    <source>
        <dbReference type="ARBA" id="ARBA00022801"/>
    </source>
</evidence>
<dbReference type="InterPro" id="IPR022398">
    <property type="entry name" value="Peptidase_S8_His-AS"/>
</dbReference>
<evidence type="ECO:0000256" key="10">
    <source>
        <dbReference type="RuleBase" id="RU003355"/>
    </source>
</evidence>
<accession>A0A9P7MTL9</accession>
<dbReference type="InterPro" id="IPR050131">
    <property type="entry name" value="Peptidase_S8_subtilisin-like"/>
</dbReference>
<dbReference type="EMBL" id="SRPS01000094">
    <property type="protein sequence ID" value="KAG5969440.1"/>
    <property type="molecule type" value="Genomic_DNA"/>
</dbReference>
<evidence type="ECO:0000313" key="16">
    <source>
        <dbReference type="Proteomes" id="UP000784919"/>
    </source>
</evidence>
<dbReference type="InterPro" id="IPR010435">
    <property type="entry name" value="C5a/SBT2-like_Fn3"/>
</dbReference>
<feature type="chain" id="PRO_5040174754" description="Subtilisin-like serine protease" evidence="11">
    <location>
        <begin position="20"/>
        <end position="890"/>
    </location>
</feature>
<organism evidence="15 16">
    <name type="scientific">Claviceps arundinis</name>
    <dbReference type="NCBI Taxonomy" id="1623583"/>
    <lineage>
        <taxon>Eukaryota</taxon>
        <taxon>Fungi</taxon>
        <taxon>Dikarya</taxon>
        <taxon>Ascomycota</taxon>
        <taxon>Pezizomycotina</taxon>
        <taxon>Sordariomycetes</taxon>
        <taxon>Hypocreomycetidae</taxon>
        <taxon>Hypocreales</taxon>
        <taxon>Clavicipitaceae</taxon>
        <taxon>Claviceps</taxon>
    </lineage>
</organism>